<proteinExistence type="predicted"/>
<dbReference type="InterPro" id="IPR008577">
    <property type="entry name" value="DUF859"/>
</dbReference>
<evidence type="ECO:0000313" key="1">
    <source>
        <dbReference type="EMBL" id="MCF2651876.1"/>
    </source>
</evidence>
<keyword evidence="2" id="KW-1185">Reference proteome</keyword>
<name>A0ABS9CL56_9FIRM</name>
<evidence type="ECO:0000313" key="2">
    <source>
        <dbReference type="Proteomes" id="UP001299220"/>
    </source>
</evidence>
<gene>
    <name evidence="1" type="ORF">JQM67_04605</name>
</gene>
<sequence length="733" mass="75956">MAVNTYKAQLNYYDHTYGWGNAGTCAQGNGTAYGAGSARTGVLYFPGLAALKGKIINSVKITTTNTASGLNASKTAHFYRSANQGGIKTSLGANHKTGSRIGTLTGNFHAYANASLTFTPAFFSQYIALGEDTYCIYSNAAADYLVWSAVTLTVDWSEPATQPVLDKTSVELGQPVAITTAATNSAYRHRLRYSFGSASGTIAENVEGSSSWTPPVSLASQIPNATSGIGTIYCDTYSGSTLLGTKSVGITLTVPASVKPTAGTLSAAVTGDTSGTGLYVKGMGKAKLTLSGAAGAYGSEIKSYQITGGGWSAAASTLTTGILATAGEITFTGKVTDSRGRTSDNVTCKITVLDYSRPGVSAWTVYRCDADGNKKNAGTYAAVEINADFSAITGNSLTLTAAYKLATETGYSAATTLTNNGKTVIGGGNLSAAKTYDVRITVSDRYNTITIPTKLSTKKVIWSVLFKGLGFAIGKVAELSGWLDVAWHTRVRGNLQVDGATTLSTSLGIGSGGTGEKSRYGAINGLIYLGTNPVTSDTDTTAYWGQTLGNGVAMFSQTGYVADQPSQYGMVLNYCVKDSSEVHQIWLTQSTGAMYHRGGNSSGWNGSWRKVLDNTMTIPVSGGGTDAATPAGARANLGIDTSVLYSGSLSSGSASFTFGSHKAFIVVGKPASSAASVALVIPAKFFNSVARSMQLADNVDFIKFTITHTDSSGSLTITQNDNSGVILAIYGVN</sequence>
<dbReference type="Pfam" id="PF05895">
    <property type="entry name" value="DUF859"/>
    <property type="match status" value="1"/>
</dbReference>
<protein>
    <submittedName>
        <fullName evidence="1">Uncharacterized protein</fullName>
    </submittedName>
</protein>
<comment type="caution">
    <text evidence="1">The sequence shown here is derived from an EMBL/GenBank/DDBJ whole genome shotgun (WGS) entry which is preliminary data.</text>
</comment>
<reference evidence="1 2" key="1">
    <citation type="submission" date="2020-12" db="EMBL/GenBank/DDBJ databases">
        <title>Whole genome sequences of gut porcine anaerobes.</title>
        <authorList>
            <person name="Kubasova T."/>
            <person name="Jahodarova E."/>
            <person name="Rychlik I."/>
        </authorList>
    </citation>
    <scope>NUCLEOTIDE SEQUENCE [LARGE SCALE GENOMIC DNA]</scope>
    <source>
        <strain evidence="1 2">An867</strain>
    </source>
</reference>
<accession>A0ABS9CL56</accession>
<dbReference type="RefSeq" id="WP_235322894.1">
    <property type="nucleotide sequence ID" value="NZ_JAFBIT010000001.1"/>
</dbReference>
<organism evidence="1 2">
    <name type="scientific">Anaeromassilibacillus senegalensis</name>
    <dbReference type="NCBI Taxonomy" id="1673717"/>
    <lineage>
        <taxon>Bacteria</taxon>
        <taxon>Bacillati</taxon>
        <taxon>Bacillota</taxon>
        <taxon>Clostridia</taxon>
        <taxon>Eubacteriales</taxon>
        <taxon>Acutalibacteraceae</taxon>
        <taxon>Anaeromassilibacillus</taxon>
    </lineage>
</organism>
<dbReference type="Proteomes" id="UP001299220">
    <property type="component" value="Unassembled WGS sequence"/>
</dbReference>
<dbReference type="EMBL" id="JAFBIT010000001">
    <property type="protein sequence ID" value="MCF2651876.1"/>
    <property type="molecule type" value="Genomic_DNA"/>
</dbReference>